<feature type="compositionally biased region" description="Basic residues" evidence="1">
    <location>
        <begin position="73"/>
        <end position="82"/>
    </location>
</feature>
<evidence type="ECO:0000313" key="3">
    <source>
        <dbReference type="Proteomes" id="UP001194468"/>
    </source>
</evidence>
<reference evidence="2" key="1">
    <citation type="submission" date="2019-10" db="EMBL/GenBank/DDBJ databases">
        <authorList>
            <consortium name="DOE Joint Genome Institute"/>
            <person name="Kuo A."/>
            <person name="Miyauchi S."/>
            <person name="Kiss E."/>
            <person name="Drula E."/>
            <person name="Kohler A."/>
            <person name="Sanchez-Garcia M."/>
            <person name="Andreopoulos B."/>
            <person name="Barry K.W."/>
            <person name="Bonito G."/>
            <person name="Buee M."/>
            <person name="Carver A."/>
            <person name="Chen C."/>
            <person name="Cichocki N."/>
            <person name="Clum A."/>
            <person name="Culley D."/>
            <person name="Crous P.W."/>
            <person name="Fauchery L."/>
            <person name="Girlanda M."/>
            <person name="Hayes R."/>
            <person name="Keri Z."/>
            <person name="LaButti K."/>
            <person name="Lipzen A."/>
            <person name="Lombard V."/>
            <person name="Magnuson J."/>
            <person name="Maillard F."/>
            <person name="Morin E."/>
            <person name="Murat C."/>
            <person name="Nolan M."/>
            <person name="Ohm R."/>
            <person name="Pangilinan J."/>
            <person name="Pereira M."/>
            <person name="Perotto S."/>
            <person name="Peter M."/>
            <person name="Riley R."/>
            <person name="Sitrit Y."/>
            <person name="Stielow B."/>
            <person name="Szollosi G."/>
            <person name="Zifcakova L."/>
            <person name="Stursova M."/>
            <person name="Spatafora J.W."/>
            <person name="Tedersoo L."/>
            <person name="Vaario L.-M."/>
            <person name="Yamada A."/>
            <person name="Yan M."/>
            <person name="Wang P."/>
            <person name="Xu J."/>
            <person name="Bruns T."/>
            <person name="Baldrian P."/>
            <person name="Vilgalys R."/>
            <person name="Henrissat B."/>
            <person name="Grigoriev I.V."/>
            <person name="Hibbett D."/>
            <person name="Nagy L.G."/>
            <person name="Martin F.M."/>
        </authorList>
    </citation>
    <scope>NUCLEOTIDE SEQUENCE</scope>
    <source>
        <strain evidence="2">BED1</strain>
    </source>
</reference>
<comment type="caution">
    <text evidence="2">The sequence shown here is derived from an EMBL/GenBank/DDBJ whole genome shotgun (WGS) entry which is preliminary data.</text>
</comment>
<sequence length="175" mass="20192">MAKVRTAEVIEWAHGQRIYRMTEMVERAISEIIERGPGMAEAKTANVIEWAQGQMIYEMTERVERAEVWPRHGQPRGPKHGRGKESRHIRVGPGPENVFDYRKDREGPSVAKDDRNGGEGLSMAEASKAEVIKWAQSQRTYKMTDVMEWAQCQRIYKVTERIQKAQAWPRQGQAR</sequence>
<evidence type="ECO:0000313" key="2">
    <source>
        <dbReference type="EMBL" id="KAF8417094.1"/>
    </source>
</evidence>
<dbReference type="EMBL" id="WHUW01000234">
    <property type="protein sequence ID" value="KAF8417094.1"/>
    <property type="molecule type" value="Genomic_DNA"/>
</dbReference>
<proteinExistence type="predicted"/>
<organism evidence="2 3">
    <name type="scientific">Boletus edulis BED1</name>
    <dbReference type="NCBI Taxonomy" id="1328754"/>
    <lineage>
        <taxon>Eukaryota</taxon>
        <taxon>Fungi</taxon>
        <taxon>Dikarya</taxon>
        <taxon>Basidiomycota</taxon>
        <taxon>Agaricomycotina</taxon>
        <taxon>Agaricomycetes</taxon>
        <taxon>Agaricomycetidae</taxon>
        <taxon>Boletales</taxon>
        <taxon>Boletineae</taxon>
        <taxon>Boletaceae</taxon>
        <taxon>Boletoideae</taxon>
        <taxon>Boletus</taxon>
    </lineage>
</organism>
<accession>A0AAD4BC39</accession>
<gene>
    <name evidence="2" type="ORF">L210DRAFT_3511528</name>
</gene>
<name>A0AAD4BC39_BOLED</name>
<dbReference type="AlphaFoldDB" id="A0AAD4BC39"/>
<feature type="region of interest" description="Disordered" evidence="1">
    <location>
        <begin position="68"/>
        <end position="122"/>
    </location>
</feature>
<dbReference type="Proteomes" id="UP001194468">
    <property type="component" value="Unassembled WGS sequence"/>
</dbReference>
<reference evidence="2" key="2">
    <citation type="journal article" date="2020" name="Nat. Commun.">
        <title>Large-scale genome sequencing of mycorrhizal fungi provides insights into the early evolution of symbiotic traits.</title>
        <authorList>
            <person name="Miyauchi S."/>
            <person name="Kiss E."/>
            <person name="Kuo A."/>
            <person name="Drula E."/>
            <person name="Kohler A."/>
            <person name="Sanchez-Garcia M."/>
            <person name="Morin E."/>
            <person name="Andreopoulos B."/>
            <person name="Barry K.W."/>
            <person name="Bonito G."/>
            <person name="Buee M."/>
            <person name="Carver A."/>
            <person name="Chen C."/>
            <person name="Cichocki N."/>
            <person name="Clum A."/>
            <person name="Culley D."/>
            <person name="Crous P.W."/>
            <person name="Fauchery L."/>
            <person name="Girlanda M."/>
            <person name="Hayes R.D."/>
            <person name="Keri Z."/>
            <person name="LaButti K."/>
            <person name="Lipzen A."/>
            <person name="Lombard V."/>
            <person name="Magnuson J."/>
            <person name="Maillard F."/>
            <person name="Murat C."/>
            <person name="Nolan M."/>
            <person name="Ohm R.A."/>
            <person name="Pangilinan J."/>
            <person name="Pereira M.F."/>
            <person name="Perotto S."/>
            <person name="Peter M."/>
            <person name="Pfister S."/>
            <person name="Riley R."/>
            <person name="Sitrit Y."/>
            <person name="Stielow J.B."/>
            <person name="Szollosi G."/>
            <person name="Zifcakova L."/>
            <person name="Stursova M."/>
            <person name="Spatafora J.W."/>
            <person name="Tedersoo L."/>
            <person name="Vaario L.M."/>
            <person name="Yamada A."/>
            <person name="Yan M."/>
            <person name="Wang P."/>
            <person name="Xu J."/>
            <person name="Bruns T."/>
            <person name="Baldrian P."/>
            <person name="Vilgalys R."/>
            <person name="Dunand C."/>
            <person name="Henrissat B."/>
            <person name="Grigoriev I.V."/>
            <person name="Hibbett D."/>
            <person name="Nagy L.G."/>
            <person name="Martin F.M."/>
        </authorList>
    </citation>
    <scope>NUCLEOTIDE SEQUENCE</scope>
    <source>
        <strain evidence="2">BED1</strain>
    </source>
</reference>
<feature type="compositionally biased region" description="Basic and acidic residues" evidence="1">
    <location>
        <begin position="99"/>
        <end position="117"/>
    </location>
</feature>
<keyword evidence="3" id="KW-1185">Reference proteome</keyword>
<protein>
    <submittedName>
        <fullName evidence="2">Uncharacterized protein</fullName>
    </submittedName>
</protein>
<evidence type="ECO:0000256" key="1">
    <source>
        <dbReference type="SAM" id="MobiDB-lite"/>
    </source>
</evidence>